<dbReference type="EMBL" id="RBII01000002">
    <property type="protein sequence ID" value="RKQ69118.1"/>
    <property type="molecule type" value="Genomic_DNA"/>
</dbReference>
<feature type="transmembrane region" description="Helical" evidence="1">
    <location>
        <begin position="12"/>
        <end position="33"/>
    </location>
</feature>
<keyword evidence="1" id="KW-0472">Membrane</keyword>
<dbReference type="AlphaFoldDB" id="A0A420WDR3"/>
<evidence type="ECO:0000313" key="3">
    <source>
        <dbReference type="Proteomes" id="UP000282211"/>
    </source>
</evidence>
<dbReference type="InParanoid" id="A0A420WDR3"/>
<protein>
    <submittedName>
        <fullName evidence="2">Uncharacterized protein</fullName>
    </submittedName>
</protein>
<dbReference type="Proteomes" id="UP000282211">
    <property type="component" value="Unassembled WGS sequence"/>
</dbReference>
<name>A0A420WDR3_9PROT</name>
<keyword evidence="1" id="KW-0812">Transmembrane</keyword>
<evidence type="ECO:0000256" key="1">
    <source>
        <dbReference type="SAM" id="Phobius"/>
    </source>
</evidence>
<keyword evidence="1" id="KW-1133">Transmembrane helix</keyword>
<proteinExistence type="predicted"/>
<comment type="caution">
    <text evidence="2">The sequence shown here is derived from an EMBL/GenBank/DDBJ whole genome shotgun (WGS) entry which is preliminary data.</text>
</comment>
<reference evidence="2 3" key="1">
    <citation type="submission" date="2018-10" db="EMBL/GenBank/DDBJ databases">
        <title>Genomic Encyclopedia of Type Strains, Phase IV (KMG-IV): sequencing the most valuable type-strain genomes for metagenomic binning, comparative biology and taxonomic classification.</title>
        <authorList>
            <person name="Goeker M."/>
        </authorList>
    </citation>
    <scope>NUCLEOTIDE SEQUENCE [LARGE SCALE GENOMIC DNA]</scope>
    <source>
        <strain evidence="2 3">DSM 22008</strain>
    </source>
</reference>
<evidence type="ECO:0000313" key="2">
    <source>
        <dbReference type="EMBL" id="RKQ69118.1"/>
    </source>
</evidence>
<keyword evidence="3" id="KW-1185">Reference proteome</keyword>
<organism evidence="2 3">
    <name type="scientific">Litorimonas taeanensis</name>
    <dbReference type="NCBI Taxonomy" id="568099"/>
    <lineage>
        <taxon>Bacteria</taxon>
        <taxon>Pseudomonadati</taxon>
        <taxon>Pseudomonadota</taxon>
        <taxon>Alphaproteobacteria</taxon>
        <taxon>Maricaulales</taxon>
        <taxon>Robiginitomaculaceae</taxon>
    </lineage>
</organism>
<gene>
    <name evidence="2" type="ORF">DES40_1900</name>
</gene>
<sequence length="43" mass="4877">MPAPWKLVCEHNLSLGMVRVMNGAILLLSTRLFSKCVRLPHLM</sequence>
<accession>A0A420WDR3</accession>